<accession>A0A1E3G3B2</accession>
<dbReference type="EMBL" id="LWAF01000004">
    <property type="protein sequence ID" value="ODN30650.1"/>
    <property type="molecule type" value="Genomic_DNA"/>
</dbReference>
<comment type="caution">
    <text evidence="2">The sequence shown here is derived from an EMBL/GenBank/DDBJ whole genome shotgun (WGS) entry which is preliminary data.</text>
</comment>
<proteinExistence type="predicted"/>
<organism evidence="2 3">
    <name type="scientific">Fervidobacterium thailandense</name>
    <dbReference type="NCBI Taxonomy" id="1008305"/>
    <lineage>
        <taxon>Bacteria</taxon>
        <taxon>Thermotogati</taxon>
        <taxon>Thermotogota</taxon>
        <taxon>Thermotogae</taxon>
        <taxon>Thermotogales</taxon>
        <taxon>Fervidobacteriaceae</taxon>
        <taxon>Fervidobacterium</taxon>
    </lineage>
</organism>
<dbReference type="InterPro" id="IPR036397">
    <property type="entry name" value="RNaseH_sf"/>
</dbReference>
<dbReference type="OrthoDB" id="9811552at2"/>
<evidence type="ECO:0000313" key="2">
    <source>
        <dbReference type="EMBL" id="ODN30650.1"/>
    </source>
</evidence>
<gene>
    <name evidence="2" type="ORF">A4H02_03670</name>
</gene>
<dbReference type="CDD" id="cd09277">
    <property type="entry name" value="RNase_HI_bacteria_like"/>
    <property type="match status" value="1"/>
</dbReference>
<dbReference type="InterPro" id="IPR012337">
    <property type="entry name" value="RNaseH-like_sf"/>
</dbReference>
<dbReference type="Proteomes" id="UP000094570">
    <property type="component" value="Unassembled WGS sequence"/>
</dbReference>
<feature type="domain" description="RNase H type-1" evidence="1">
    <location>
        <begin position="4"/>
        <end position="137"/>
    </location>
</feature>
<dbReference type="Gene3D" id="3.30.420.10">
    <property type="entry name" value="Ribonuclease H-like superfamily/Ribonuclease H"/>
    <property type="match status" value="1"/>
</dbReference>
<sequence>MRHETSALEIYVDGSYRDGKISGAVYVPSTREEYYFCLEDEQLAKHRNVSGELLATVFAINLALERSVKHVVIYHDYEGIQKWVTGEWEARTELTRAYKDFLLRTQKSLRVDFVKVAAHKGVEFNNYVDKLAKFALNACTSNLTPDIMDKLLNLLNLPH</sequence>
<dbReference type="InterPro" id="IPR002156">
    <property type="entry name" value="RNaseH_domain"/>
</dbReference>
<dbReference type="RefSeq" id="WP_069292829.1">
    <property type="nucleotide sequence ID" value="NZ_CP140110.1"/>
</dbReference>
<name>A0A1E3G3B2_9BACT</name>
<dbReference type="AlphaFoldDB" id="A0A1E3G3B2"/>
<protein>
    <recommendedName>
        <fullName evidence="1">RNase H type-1 domain-containing protein</fullName>
    </recommendedName>
</protein>
<dbReference type="PROSITE" id="PS50879">
    <property type="entry name" value="RNASE_H_1"/>
    <property type="match status" value="1"/>
</dbReference>
<dbReference type="SUPFAM" id="SSF53098">
    <property type="entry name" value="Ribonuclease H-like"/>
    <property type="match status" value="1"/>
</dbReference>
<dbReference type="Pfam" id="PF00075">
    <property type="entry name" value="RNase_H"/>
    <property type="match status" value="1"/>
</dbReference>
<dbReference type="STRING" id="1008305.A4H02_03670"/>
<evidence type="ECO:0000259" key="1">
    <source>
        <dbReference type="PROSITE" id="PS50879"/>
    </source>
</evidence>
<dbReference type="GO" id="GO:0004523">
    <property type="term" value="F:RNA-DNA hybrid ribonuclease activity"/>
    <property type="evidence" value="ECO:0007669"/>
    <property type="project" value="InterPro"/>
</dbReference>
<dbReference type="GO" id="GO:0003676">
    <property type="term" value="F:nucleic acid binding"/>
    <property type="evidence" value="ECO:0007669"/>
    <property type="project" value="InterPro"/>
</dbReference>
<reference evidence="3" key="1">
    <citation type="submission" date="2016-04" db="EMBL/GenBank/DDBJ databases">
        <title>The genome sequence project of a novel Fervidobacterium isolate from a hot spring in Thailand.</title>
        <authorList>
            <person name="Gonzalez J.M."/>
            <person name="Cuecas A."/>
            <person name="Kanoksilapatham W."/>
        </authorList>
    </citation>
    <scope>NUCLEOTIDE SEQUENCE [LARGE SCALE GENOMIC DNA]</scope>
    <source>
        <strain evidence="3">FC2004</strain>
    </source>
</reference>
<evidence type="ECO:0000313" key="3">
    <source>
        <dbReference type="Proteomes" id="UP000094570"/>
    </source>
</evidence>
<keyword evidence="3" id="KW-1185">Reference proteome</keyword>